<name>A0A914E7X5_9BILA</name>
<protein>
    <submittedName>
        <fullName evidence="4">Uncharacterized protein</fullName>
    </submittedName>
</protein>
<evidence type="ECO:0000256" key="1">
    <source>
        <dbReference type="ARBA" id="ARBA00022857"/>
    </source>
</evidence>
<keyword evidence="2" id="KW-0560">Oxidoreductase</keyword>
<keyword evidence="3" id="KW-1185">Reference proteome</keyword>
<keyword evidence="1" id="KW-0521">NADP</keyword>
<evidence type="ECO:0000313" key="4">
    <source>
        <dbReference type="WBParaSite" id="ACRNAN_scaffold6354.g19318.t1"/>
    </source>
</evidence>
<sequence>MLDVGANLPLLQEALNINVLSTVAITTAFFEAFGQASHKVVVNMTAHSADNAYPSYGYNSICKSAKKMALNILAKERDDIKVLHFNPASVDTPAFHQILDQIDTPAFHQILDQSFNAEIRAMFQKIIDDKQLLPADHVAHVLVTYVGHDSFESGSFVTATKENVPKSH</sequence>
<dbReference type="InterPro" id="IPR051721">
    <property type="entry name" value="Biopterin_syn/organic_redct"/>
</dbReference>
<dbReference type="GO" id="GO:0004757">
    <property type="term" value="F:sepiapterin reductase (NADP+) activity"/>
    <property type="evidence" value="ECO:0007669"/>
    <property type="project" value="TreeGrafter"/>
</dbReference>
<evidence type="ECO:0000256" key="2">
    <source>
        <dbReference type="ARBA" id="ARBA00023002"/>
    </source>
</evidence>
<accession>A0A914E7X5</accession>
<dbReference type="SUPFAM" id="SSF51735">
    <property type="entry name" value="NAD(P)-binding Rossmann-fold domains"/>
    <property type="match status" value="1"/>
</dbReference>
<reference evidence="4" key="1">
    <citation type="submission" date="2022-11" db="UniProtKB">
        <authorList>
            <consortium name="WormBaseParasite"/>
        </authorList>
    </citation>
    <scope>IDENTIFICATION</scope>
</reference>
<dbReference type="AlphaFoldDB" id="A0A914E7X5"/>
<evidence type="ECO:0000313" key="3">
    <source>
        <dbReference type="Proteomes" id="UP000887540"/>
    </source>
</evidence>
<dbReference type="Gene3D" id="3.40.50.720">
    <property type="entry name" value="NAD(P)-binding Rossmann-like Domain"/>
    <property type="match status" value="1"/>
</dbReference>
<organism evidence="3 4">
    <name type="scientific">Acrobeloides nanus</name>
    <dbReference type="NCBI Taxonomy" id="290746"/>
    <lineage>
        <taxon>Eukaryota</taxon>
        <taxon>Metazoa</taxon>
        <taxon>Ecdysozoa</taxon>
        <taxon>Nematoda</taxon>
        <taxon>Chromadorea</taxon>
        <taxon>Rhabditida</taxon>
        <taxon>Tylenchina</taxon>
        <taxon>Cephalobomorpha</taxon>
        <taxon>Cephaloboidea</taxon>
        <taxon>Cephalobidae</taxon>
        <taxon>Acrobeloides</taxon>
    </lineage>
</organism>
<dbReference type="PANTHER" id="PTHR44085">
    <property type="entry name" value="SEPIAPTERIN REDUCTASE"/>
    <property type="match status" value="1"/>
</dbReference>
<dbReference type="Proteomes" id="UP000887540">
    <property type="component" value="Unplaced"/>
</dbReference>
<dbReference type="GO" id="GO:0006729">
    <property type="term" value="P:tetrahydrobiopterin biosynthetic process"/>
    <property type="evidence" value="ECO:0007669"/>
    <property type="project" value="TreeGrafter"/>
</dbReference>
<dbReference type="WBParaSite" id="ACRNAN_scaffold6354.g19318.t1">
    <property type="protein sequence ID" value="ACRNAN_scaffold6354.g19318.t1"/>
    <property type="gene ID" value="ACRNAN_scaffold6354.g19318"/>
</dbReference>
<proteinExistence type="predicted"/>
<dbReference type="PANTHER" id="PTHR44085:SF2">
    <property type="entry name" value="SEPIAPTERIN REDUCTASE"/>
    <property type="match status" value="1"/>
</dbReference>
<dbReference type="InterPro" id="IPR036291">
    <property type="entry name" value="NAD(P)-bd_dom_sf"/>
</dbReference>